<dbReference type="Proteomes" id="UP000609064">
    <property type="component" value="Unassembled WGS sequence"/>
</dbReference>
<dbReference type="InterPro" id="IPR010432">
    <property type="entry name" value="RDD"/>
</dbReference>
<protein>
    <recommendedName>
        <fullName evidence="7">RDD domain-containing protein</fullName>
    </recommendedName>
</protein>
<dbReference type="InterPro" id="IPR051791">
    <property type="entry name" value="Pra-immunoreactive"/>
</dbReference>
<feature type="transmembrane region" description="Helical" evidence="6">
    <location>
        <begin position="270"/>
        <end position="289"/>
    </location>
</feature>
<dbReference type="PANTHER" id="PTHR36115:SF9">
    <property type="entry name" value="LMO1584 PROTEIN"/>
    <property type="match status" value="1"/>
</dbReference>
<dbReference type="EMBL" id="BMKK01000001">
    <property type="protein sequence ID" value="GGD42699.1"/>
    <property type="molecule type" value="Genomic_DNA"/>
</dbReference>
<evidence type="ECO:0000256" key="6">
    <source>
        <dbReference type="SAM" id="Phobius"/>
    </source>
</evidence>
<gene>
    <name evidence="8" type="ORF">GCM10011514_03280</name>
</gene>
<organism evidence="8 9">
    <name type="scientific">Emticicia aquatilis</name>
    <dbReference type="NCBI Taxonomy" id="1537369"/>
    <lineage>
        <taxon>Bacteria</taxon>
        <taxon>Pseudomonadati</taxon>
        <taxon>Bacteroidota</taxon>
        <taxon>Cytophagia</taxon>
        <taxon>Cytophagales</taxon>
        <taxon>Leadbetterellaceae</taxon>
        <taxon>Emticicia</taxon>
    </lineage>
</organism>
<keyword evidence="3 6" id="KW-0812">Transmembrane</keyword>
<sequence>MAYFVISSIAIPDIRFNMASSKPVEMTLDELFKTPKEQLPRYLKIKDAVVPAGSYVETRKGKTNSLQEIYYPVYPSQDVKIPLSELNKEGVSTQPNGSKIVVDTTGKLSLVKNTDKINAKLVIHDTHIQESDLDSTGKYFSSPDFTIEGKFDGSQLGSDIVKLFTDAGLNIEEDAILLHRGDSGMSTPTAILLTLMAALVGILAILTFIPQDNLLKFAGIGGTWDEYVAANTVTLEGITPASMGKRIGAYVIDYIILYAILYVFSGNDYVYVIFVGASFVYFSACDIFLRGSSVGKMIFKQTISPTKLGEEITQNTLLIRNLIKSIFSFFPLIYLVALANPARQTLHDMAAKTTVIDKKSEKI</sequence>
<evidence type="ECO:0000256" key="5">
    <source>
        <dbReference type="ARBA" id="ARBA00023136"/>
    </source>
</evidence>
<evidence type="ECO:0000313" key="8">
    <source>
        <dbReference type="EMBL" id="GGD42699.1"/>
    </source>
</evidence>
<reference evidence="8" key="1">
    <citation type="journal article" date="2014" name="Int. J. Syst. Evol. Microbiol.">
        <title>Complete genome sequence of Corynebacterium casei LMG S-19264T (=DSM 44701T), isolated from a smear-ripened cheese.</title>
        <authorList>
            <consortium name="US DOE Joint Genome Institute (JGI-PGF)"/>
            <person name="Walter F."/>
            <person name="Albersmeier A."/>
            <person name="Kalinowski J."/>
            <person name="Ruckert C."/>
        </authorList>
    </citation>
    <scope>NUCLEOTIDE SEQUENCE</scope>
    <source>
        <strain evidence="8">CGMCC 1.15958</strain>
    </source>
</reference>
<evidence type="ECO:0000313" key="9">
    <source>
        <dbReference type="Proteomes" id="UP000609064"/>
    </source>
</evidence>
<evidence type="ECO:0000259" key="7">
    <source>
        <dbReference type="Pfam" id="PF06271"/>
    </source>
</evidence>
<dbReference type="GO" id="GO:0005886">
    <property type="term" value="C:plasma membrane"/>
    <property type="evidence" value="ECO:0007669"/>
    <property type="project" value="UniProtKB-SubCell"/>
</dbReference>
<accession>A0A916YGS0</accession>
<evidence type="ECO:0000256" key="2">
    <source>
        <dbReference type="ARBA" id="ARBA00022475"/>
    </source>
</evidence>
<keyword evidence="4 6" id="KW-1133">Transmembrane helix</keyword>
<keyword evidence="5 6" id="KW-0472">Membrane</keyword>
<comment type="subcellular location">
    <subcellularLocation>
        <location evidence="1">Cell membrane</location>
        <topology evidence="1">Multi-pass membrane protein</topology>
    </subcellularLocation>
</comment>
<feature type="transmembrane region" description="Helical" evidence="6">
    <location>
        <begin position="190"/>
        <end position="209"/>
    </location>
</feature>
<keyword evidence="9" id="KW-1185">Reference proteome</keyword>
<feature type="transmembrane region" description="Helical" evidence="6">
    <location>
        <begin position="247"/>
        <end position="264"/>
    </location>
</feature>
<comment type="caution">
    <text evidence="8">The sequence shown here is derived from an EMBL/GenBank/DDBJ whole genome shotgun (WGS) entry which is preliminary data.</text>
</comment>
<reference evidence="8" key="2">
    <citation type="submission" date="2020-09" db="EMBL/GenBank/DDBJ databases">
        <authorList>
            <person name="Sun Q."/>
            <person name="Zhou Y."/>
        </authorList>
    </citation>
    <scope>NUCLEOTIDE SEQUENCE</scope>
    <source>
        <strain evidence="8">CGMCC 1.15958</strain>
    </source>
</reference>
<evidence type="ECO:0000256" key="4">
    <source>
        <dbReference type="ARBA" id="ARBA00022989"/>
    </source>
</evidence>
<dbReference type="PANTHER" id="PTHR36115">
    <property type="entry name" value="PROLINE-RICH ANTIGEN HOMOLOG-RELATED"/>
    <property type="match status" value="1"/>
</dbReference>
<proteinExistence type="predicted"/>
<name>A0A916YGS0_9BACT</name>
<dbReference type="Pfam" id="PF06271">
    <property type="entry name" value="RDD"/>
    <property type="match status" value="1"/>
</dbReference>
<keyword evidence="2" id="KW-1003">Cell membrane</keyword>
<feature type="transmembrane region" description="Helical" evidence="6">
    <location>
        <begin position="322"/>
        <end position="339"/>
    </location>
</feature>
<dbReference type="AlphaFoldDB" id="A0A916YGS0"/>
<evidence type="ECO:0000256" key="1">
    <source>
        <dbReference type="ARBA" id="ARBA00004651"/>
    </source>
</evidence>
<evidence type="ECO:0000256" key="3">
    <source>
        <dbReference type="ARBA" id="ARBA00022692"/>
    </source>
</evidence>
<feature type="domain" description="RDD" evidence="7">
    <location>
        <begin position="270"/>
        <end position="352"/>
    </location>
</feature>